<comment type="caution">
    <text evidence="1">The sequence shown here is derived from an EMBL/GenBank/DDBJ whole genome shotgun (WGS) entry which is preliminary data.</text>
</comment>
<sequence length="61" mass="6929">MIIFPVQFAIILCGIHNFYVEHGLLDEQKAEPGKRFTANGRIYSYARNEVWQVGDVGGIVF</sequence>
<organism evidence="1 2">
    <name type="scientific">Bacteroides oleiciplenus</name>
    <dbReference type="NCBI Taxonomy" id="626931"/>
    <lineage>
        <taxon>Bacteria</taxon>
        <taxon>Pseudomonadati</taxon>
        <taxon>Bacteroidota</taxon>
        <taxon>Bacteroidia</taxon>
        <taxon>Bacteroidales</taxon>
        <taxon>Bacteroidaceae</taxon>
        <taxon>Bacteroides</taxon>
    </lineage>
</organism>
<proteinExistence type="predicted"/>
<accession>A0A3E5BE32</accession>
<evidence type="ECO:0000313" key="2">
    <source>
        <dbReference type="Proteomes" id="UP000260983"/>
    </source>
</evidence>
<evidence type="ECO:0000313" key="1">
    <source>
        <dbReference type="EMBL" id="RGN35823.1"/>
    </source>
</evidence>
<reference evidence="1 2" key="1">
    <citation type="submission" date="2018-08" db="EMBL/GenBank/DDBJ databases">
        <title>A genome reference for cultivated species of the human gut microbiota.</title>
        <authorList>
            <person name="Zou Y."/>
            <person name="Xue W."/>
            <person name="Luo G."/>
        </authorList>
    </citation>
    <scope>NUCLEOTIDE SEQUENCE [LARGE SCALE GENOMIC DNA]</scope>
    <source>
        <strain evidence="1 2">OM05-15BH</strain>
    </source>
</reference>
<dbReference type="EMBL" id="QSUL01000006">
    <property type="protein sequence ID" value="RGN35823.1"/>
    <property type="molecule type" value="Genomic_DNA"/>
</dbReference>
<dbReference type="AlphaFoldDB" id="A0A3E5BE32"/>
<protein>
    <submittedName>
        <fullName evidence="1">Uncharacterized protein</fullName>
    </submittedName>
</protein>
<dbReference type="Proteomes" id="UP000260983">
    <property type="component" value="Unassembled WGS sequence"/>
</dbReference>
<gene>
    <name evidence="1" type="ORF">DXB65_09865</name>
</gene>
<name>A0A3E5BE32_9BACE</name>